<evidence type="ECO:0000256" key="5">
    <source>
        <dbReference type="RuleBase" id="RU362066"/>
    </source>
</evidence>
<accession>A0A4P7IDK5</accession>
<sequence length="451" mass="46497">MSGSASIGGLASGLDTVSIVNQLMQLEAVPQSRMQTRVSTEQRAVNAMQTLNSRLASLATTAADLAKPTAWSKLTATSSLKDVTVTVGASAAAGAFSVQVDRTALSHRLEHASAVGYDAPGTVPTSVRIDRLDGTVAQDLTTDGTLRGLVTAINDPANKTGLRATAVRVGADASGQDQFRLVVESVATGASSDFTLRDAADGTSPILGGASTRVGRDAQVTVGGGIVATSATNTFKDLVPGVDITLGAAATGLADIELKLDPAATIRSVKSAVDAINSVLTEIDSLTSYNPATKAKGMLAGDSSVRELRGRLLDTVFPTDGTSLSTLGIQTDKNGRLVLDEAKLSEAYKADPDAVQRRLTADGTGFLDRVAEVATAASDKATGTLTQAITGRTSTIERLNDGIEAWDLRLELRRTALTRQFTALETALSQMNSQSSWLAGQISSLASSSGS</sequence>
<feature type="domain" description="Flagellar hook-associated protein 2 C-terminal" evidence="7">
    <location>
        <begin position="215"/>
        <end position="433"/>
    </location>
</feature>
<dbReference type="GO" id="GO:0009424">
    <property type="term" value="C:bacterial-type flagellum hook"/>
    <property type="evidence" value="ECO:0007669"/>
    <property type="project" value="UniProtKB-UniRule"/>
</dbReference>
<evidence type="ECO:0000259" key="7">
    <source>
        <dbReference type="Pfam" id="PF07195"/>
    </source>
</evidence>
<dbReference type="Pfam" id="PF02465">
    <property type="entry name" value="FliD_N"/>
    <property type="match status" value="1"/>
</dbReference>
<proteinExistence type="inferred from homology"/>
<dbReference type="RefSeq" id="WP_135267236.1">
    <property type="nucleotide sequence ID" value="NZ_CP038436.1"/>
</dbReference>
<comment type="subunit">
    <text evidence="2 5">Homopentamer.</text>
</comment>
<evidence type="ECO:0000256" key="3">
    <source>
        <dbReference type="ARBA" id="ARBA00023054"/>
    </source>
</evidence>
<reference evidence="8 9" key="1">
    <citation type="submission" date="2019-03" db="EMBL/GenBank/DDBJ databases">
        <title>Three New Species of Nocardioides, Nocardioides euryhalodurans sp. nov., Nocardioides seonyuensis sp. nov. and Nocardioides eburneoflavus sp. nov. Iolated from Soil.</title>
        <authorList>
            <person name="Roh S.G."/>
            <person name="Lee C."/>
            <person name="Kim M.-K."/>
            <person name="Kim S.B."/>
        </authorList>
    </citation>
    <scope>NUCLEOTIDE SEQUENCE [LARGE SCALE GENOMIC DNA]</scope>
    <source>
        <strain evidence="8 9">MMS17-SY207-3</strain>
    </source>
</reference>
<dbReference type="PANTHER" id="PTHR30288:SF0">
    <property type="entry name" value="FLAGELLAR HOOK-ASSOCIATED PROTEIN 2"/>
    <property type="match status" value="1"/>
</dbReference>
<evidence type="ECO:0000256" key="4">
    <source>
        <dbReference type="ARBA" id="ARBA00023143"/>
    </source>
</evidence>
<dbReference type="GO" id="GO:0071973">
    <property type="term" value="P:bacterial-type flagellum-dependent cell motility"/>
    <property type="evidence" value="ECO:0007669"/>
    <property type="project" value="TreeGrafter"/>
</dbReference>
<gene>
    <name evidence="8" type="ORF">EXE58_07145</name>
</gene>
<protein>
    <recommendedName>
        <fullName evidence="5">Flagellar hook-associated protein 2</fullName>
        <shortName evidence="5">HAP2</shortName>
    </recommendedName>
    <alternativeName>
        <fullName evidence="5">Flagellar cap protein</fullName>
    </alternativeName>
</protein>
<dbReference type="InterPro" id="IPR003481">
    <property type="entry name" value="FliD_N"/>
</dbReference>
<dbReference type="GO" id="GO:0005576">
    <property type="term" value="C:extracellular region"/>
    <property type="evidence" value="ECO:0007669"/>
    <property type="project" value="UniProtKB-SubCell"/>
</dbReference>
<dbReference type="PANTHER" id="PTHR30288">
    <property type="entry name" value="FLAGELLAR CAP/ASSEMBLY PROTEIN FLID"/>
    <property type="match status" value="1"/>
</dbReference>
<keyword evidence="5" id="KW-0964">Secreted</keyword>
<keyword evidence="4 5" id="KW-0975">Bacterial flagellum</keyword>
<evidence type="ECO:0000256" key="2">
    <source>
        <dbReference type="ARBA" id="ARBA00011255"/>
    </source>
</evidence>
<dbReference type="GO" id="GO:0009421">
    <property type="term" value="C:bacterial-type flagellum filament cap"/>
    <property type="evidence" value="ECO:0007669"/>
    <property type="project" value="InterPro"/>
</dbReference>
<dbReference type="Pfam" id="PF07195">
    <property type="entry name" value="FliD_C"/>
    <property type="match status" value="1"/>
</dbReference>
<evidence type="ECO:0000256" key="1">
    <source>
        <dbReference type="ARBA" id="ARBA00009764"/>
    </source>
</evidence>
<dbReference type="GO" id="GO:0007155">
    <property type="term" value="P:cell adhesion"/>
    <property type="evidence" value="ECO:0007669"/>
    <property type="project" value="InterPro"/>
</dbReference>
<dbReference type="EMBL" id="CP038436">
    <property type="protein sequence ID" value="QBX55249.1"/>
    <property type="molecule type" value="Genomic_DNA"/>
</dbReference>
<evidence type="ECO:0000313" key="9">
    <source>
        <dbReference type="Proteomes" id="UP000294853"/>
    </source>
</evidence>
<evidence type="ECO:0000313" key="8">
    <source>
        <dbReference type="EMBL" id="QBX55249.1"/>
    </source>
</evidence>
<organism evidence="8 9">
    <name type="scientific">Nocardioides seonyuensis</name>
    <dbReference type="NCBI Taxonomy" id="2518371"/>
    <lineage>
        <taxon>Bacteria</taxon>
        <taxon>Bacillati</taxon>
        <taxon>Actinomycetota</taxon>
        <taxon>Actinomycetes</taxon>
        <taxon>Propionibacteriales</taxon>
        <taxon>Nocardioidaceae</taxon>
        <taxon>Nocardioides</taxon>
    </lineage>
</organism>
<evidence type="ECO:0000259" key="6">
    <source>
        <dbReference type="Pfam" id="PF02465"/>
    </source>
</evidence>
<feature type="domain" description="Flagellar hook-associated protein 2 N-terminal" evidence="6">
    <location>
        <begin position="12"/>
        <end position="107"/>
    </location>
</feature>
<comment type="subcellular location">
    <subcellularLocation>
        <location evidence="5">Secreted</location>
    </subcellularLocation>
    <subcellularLocation>
        <location evidence="5">Bacterial flagellum</location>
    </subcellularLocation>
</comment>
<name>A0A4P7IDK5_9ACTN</name>
<dbReference type="AlphaFoldDB" id="A0A4P7IDK5"/>
<comment type="similarity">
    <text evidence="1 5">Belongs to the FliD family.</text>
</comment>
<keyword evidence="9" id="KW-1185">Reference proteome</keyword>
<dbReference type="Proteomes" id="UP000294853">
    <property type="component" value="Chromosome"/>
</dbReference>
<keyword evidence="3" id="KW-0175">Coiled coil</keyword>
<dbReference type="OrthoDB" id="5241527at2"/>
<comment type="function">
    <text evidence="5">Required for morphogenesis and for the elongation of the flagellar filament by facilitating polymerization of the flagellin monomers at the tip of growing filament. Forms a capping structure, which prevents flagellin subunits (transported through the central channel of the flagellum) from leaking out without polymerization at the distal end.</text>
</comment>
<dbReference type="KEGG" id="nsn:EXE58_07145"/>
<dbReference type="InterPro" id="IPR010809">
    <property type="entry name" value="FliD_C"/>
</dbReference>
<dbReference type="InterPro" id="IPR040026">
    <property type="entry name" value="FliD"/>
</dbReference>